<keyword evidence="7" id="KW-0472">Membrane</keyword>
<dbReference type="AlphaFoldDB" id="A0A6B8RXD2"/>
<name>A0A6B8RXD2_9BACL</name>
<comment type="similarity">
    <text evidence="2">Belongs to the bacterial solute-binding protein 8 family.</text>
</comment>
<reference evidence="10" key="1">
    <citation type="submission" date="2018-11" db="EMBL/GenBank/DDBJ databases">
        <title>Complete genome sequence of Paenibacillus sp. ML311-T8.</title>
        <authorList>
            <person name="Nam Y.-D."/>
            <person name="Kang J."/>
            <person name="Chung W.-H."/>
            <person name="Park Y.S."/>
        </authorList>
    </citation>
    <scope>NUCLEOTIDE SEQUENCE [LARGE SCALE GENOMIC DNA]</scope>
    <source>
        <strain evidence="10">ML311-T8</strain>
    </source>
</reference>
<keyword evidence="3" id="KW-0813">Transport</keyword>
<dbReference type="Pfam" id="PF01497">
    <property type="entry name" value="Peripla_BP_2"/>
    <property type="match status" value="1"/>
</dbReference>
<dbReference type="EMBL" id="CP034235">
    <property type="protein sequence ID" value="QGQ99806.1"/>
    <property type="molecule type" value="Genomic_DNA"/>
</dbReference>
<feature type="domain" description="Fe/B12 periplasmic-binding" evidence="8">
    <location>
        <begin position="93"/>
        <end position="351"/>
    </location>
</feature>
<evidence type="ECO:0000313" key="10">
    <source>
        <dbReference type="Proteomes" id="UP000426246"/>
    </source>
</evidence>
<organism evidence="9 10">
    <name type="scientific">Paenibacillus psychroresistens</name>
    <dbReference type="NCBI Taxonomy" id="1778678"/>
    <lineage>
        <taxon>Bacteria</taxon>
        <taxon>Bacillati</taxon>
        <taxon>Bacillota</taxon>
        <taxon>Bacilli</taxon>
        <taxon>Bacillales</taxon>
        <taxon>Paenibacillaceae</taxon>
        <taxon>Paenibacillus</taxon>
    </lineage>
</organism>
<evidence type="ECO:0000256" key="6">
    <source>
        <dbReference type="SAM" id="MobiDB-lite"/>
    </source>
</evidence>
<dbReference type="KEGG" id="ppsc:EHS13_35555"/>
<keyword evidence="5" id="KW-0175">Coiled coil</keyword>
<feature type="transmembrane region" description="Helical" evidence="7">
    <location>
        <begin position="20"/>
        <end position="36"/>
    </location>
</feature>
<evidence type="ECO:0000256" key="2">
    <source>
        <dbReference type="ARBA" id="ARBA00008814"/>
    </source>
</evidence>
<feature type="compositionally biased region" description="Low complexity" evidence="6">
    <location>
        <begin position="46"/>
        <end position="70"/>
    </location>
</feature>
<dbReference type="PROSITE" id="PS50983">
    <property type="entry name" value="FE_B12_PBP"/>
    <property type="match status" value="1"/>
</dbReference>
<dbReference type="InterPro" id="IPR002491">
    <property type="entry name" value="ABC_transptr_periplasmic_BD"/>
</dbReference>
<sequence>MIIIFNRIIGGFTMKLKNQATAVFISLLMVVIIAVGCGTKEETKTQTESPQATAAPTAAPTAVPTASAEPTPAANRIVTTILGDVEIPANPTRIALTYHDDIDHLMALGIKPIAVPTYDRTGQIDGYLPYLAEGLKGVEKIGNVPSAEAILSTNPDLIIAGYSHKDVIGELNKIAPTLFFEWKMDWRETHLALGKALGLESKAQANIDEYNALLEDAKSKLKAAVGNQTVAFIRLTAKEIRIHGLKDQVPGYILYDQLGLTPSEGVPKETWAEPISKEVFAQMKVDHIFMHVDEDSDTELLKKELLENEIYKNIPAVKNGQVHLVPNHPWNRGGPLAFKEGIQQVLAALIK</sequence>
<keyword evidence="7" id="KW-1133">Transmembrane helix</keyword>
<keyword evidence="7" id="KW-0812">Transmembrane</keyword>
<protein>
    <submittedName>
        <fullName evidence="9">Iron-siderophore ABC transporter substrate-binding protein</fullName>
    </submittedName>
</protein>
<dbReference type="SUPFAM" id="SSF53807">
    <property type="entry name" value="Helical backbone' metal receptor"/>
    <property type="match status" value="1"/>
</dbReference>
<feature type="region of interest" description="Disordered" evidence="6">
    <location>
        <begin position="44"/>
        <end position="70"/>
    </location>
</feature>
<evidence type="ECO:0000256" key="3">
    <source>
        <dbReference type="ARBA" id="ARBA00022448"/>
    </source>
</evidence>
<evidence type="ECO:0000259" key="8">
    <source>
        <dbReference type="PROSITE" id="PS50983"/>
    </source>
</evidence>
<dbReference type="InterPro" id="IPR051313">
    <property type="entry name" value="Bact_iron-sidero_bind"/>
</dbReference>
<dbReference type="PANTHER" id="PTHR30532">
    <property type="entry name" value="IRON III DICITRATE-BINDING PERIPLASMIC PROTEIN"/>
    <property type="match status" value="1"/>
</dbReference>
<evidence type="ECO:0000256" key="4">
    <source>
        <dbReference type="ARBA" id="ARBA00022729"/>
    </source>
</evidence>
<evidence type="ECO:0000256" key="5">
    <source>
        <dbReference type="SAM" id="Coils"/>
    </source>
</evidence>
<comment type="subcellular location">
    <subcellularLocation>
        <location evidence="1">Cell envelope</location>
    </subcellularLocation>
</comment>
<dbReference type="GO" id="GO:0030288">
    <property type="term" value="C:outer membrane-bounded periplasmic space"/>
    <property type="evidence" value="ECO:0007669"/>
    <property type="project" value="TreeGrafter"/>
</dbReference>
<proteinExistence type="inferred from homology"/>
<dbReference type="Proteomes" id="UP000426246">
    <property type="component" value="Chromosome"/>
</dbReference>
<accession>A0A6B8RXD2</accession>
<dbReference type="PANTHER" id="PTHR30532:SF21">
    <property type="entry name" value="SIDEROPHORE-BINDING LIPOPROTEIN YFIY-RELATED"/>
    <property type="match status" value="1"/>
</dbReference>
<dbReference type="Gene3D" id="3.40.50.1980">
    <property type="entry name" value="Nitrogenase molybdenum iron protein domain"/>
    <property type="match status" value="2"/>
</dbReference>
<evidence type="ECO:0000256" key="7">
    <source>
        <dbReference type="SAM" id="Phobius"/>
    </source>
</evidence>
<dbReference type="GO" id="GO:1901678">
    <property type="term" value="P:iron coordination entity transport"/>
    <property type="evidence" value="ECO:0007669"/>
    <property type="project" value="UniProtKB-ARBA"/>
</dbReference>
<keyword evidence="4" id="KW-0732">Signal</keyword>
<keyword evidence="10" id="KW-1185">Reference proteome</keyword>
<dbReference type="CDD" id="cd01146">
    <property type="entry name" value="FhuD"/>
    <property type="match status" value="1"/>
</dbReference>
<evidence type="ECO:0000256" key="1">
    <source>
        <dbReference type="ARBA" id="ARBA00004196"/>
    </source>
</evidence>
<feature type="coiled-coil region" evidence="5">
    <location>
        <begin position="200"/>
        <end position="227"/>
    </location>
</feature>
<gene>
    <name evidence="9" type="ORF">EHS13_35555</name>
</gene>
<evidence type="ECO:0000313" key="9">
    <source>
        <dbReference type="EMBL" id="QGQ99806.1"/>
    </source>
</evidence>